<reference evidence="1 2" key="1">
    <citation type="submission" date="2018-11" db="EMBL/GenBank/DDBJ databases">
        <title>Phylogenetic determinants of toxin gene distribution in genomes of Brevibacillus laterosporus.</title>
        <authorList>
            <person name="Glare T.R."/>
            <person name="Durrant A."/>
            <person name="Berry C."/>
            <person name="Palma L."/>
            <person name="Ormskirk M."/>
            <person name="Cox M.O."/>
        </authorList>
    </citation>
    <scope>NUCLEOTIDE SEQUENCE [LARGE SCALE GENOMIC DNA]</scope>
    <source>
        <strain evidence="1 2">1821L</strain>
    </source>
</reference>
<evidence type="ECO:0000313" key="2">
    <source>
        <dbReference type="Proteomes" id="UP000319432"/>
    </source>
</evidence>
<dbReference type="EMBL" id="CP033464">
    <property type="protein sequence ID" value="QDX93611.1"/>
    <property type="molecule type" value="Genomic_DNA"/>
</dbReference>
<name>A0A502IMR2_BRELA</name>
<protein>
    <submittedName>
        <fullName evidence="1">Uncharacterized protein</fullName>
    </submittedName>
</protein>
<organism evidence="1 2">
    <name type="scientific">Brevibacillus laterosporus</name>
    <name type="common">Bacillus laterosporus</name>
    <dbReference type="NCBI Taxonomy" id="1465"/>
    <lineage>
        <taxon>Bacteria</taxon>
        <taxon>Bacillati</taxon>
        <taxon>Bacillota</taxon>
        <taxon>Bacilli</taxon>
        <taxon>Bacillales</taxon>
        <taxon>Paenibacillaceae</taxon>
        <taxon>Brevibacillus</taxon>
    </lineage>
</organism>
<sequence>MSYGPTKEQRELIEMLRGGVRVSELKWHDDLYCGSLPNCDRCVYFKTSPLACPSGKCKKHGFDCGVGYYCEDFIKEAE</sequence>
<dbReference type="Proteomes" id="UP000319432">
    <property type="component" value="Chromosome"/>
</dbReference>
<gene>
    <name evidence="1" type="ORF">EEL30_15695</name>
</gene>
<proteinExistence type="predicted"/>
<dbReference type="AlphaFoldDB" id="A0A502IMR2"/>
<keyword evidence="2" id="KW-1185">Reference proteome</keyword>
<evidence type="ECO:0000313" key="1">
    <source>
        <dbReference type="EMBL" id="QDX93611.1"/>
    </source>
</evidence>
<accession>A0A502IMR2</accession>